<feature type="transmembrane region" description="Helical" evidence="1">
    <location>
        <begin position="177"/>
        <end position="198"/>
    </location>
</feature>
<feature type="transmembrane region" description="Helical" evidence="1">
    <location>
        <begin position="84"/>
        <end position="109"/>
    </location>
</feature>
<accession>A0ABT0G7R1</accession>
<keyword evidence="1" id="KW-0472">Membrane</keyword>
<protein>
    <submittedName>
        <fullName evidence="2">DUF1648 domain-containing protein</fullName>
    </submittedName>
</protein>
<keyword evidence="1" id="KW-0812">Transmembrane</keyword>
<organism evidence="2 3">
    <name type="scientific">Actinomadura luzonensis</name>
    <dbReference type="NCBI Taxonomy" id="2805427"/>
    <lineage>
        <taxon>Bacteria</taxon>
        <taxon>Bacillati</taxon>
        <taxon>Actinomycetota</taxon>
        <taxon>Actinomycetes</taxon>
        <taxon>Streptosporangiales</taxon>
        <taxon>Thermomonosporaceae</taxon>
        <taxon>Actinomadura</taxon>
    </lineage>
</organism>
<evidence type="ECO:0000313" key="2">
    <source>
        <dbReference type="EMBL" id="MCK2220624.1"/>
    </source>
</evidence>
<dbReference type="EMBL" id="JAKRKC020000002">
    <property type="protein sequence ID" value="MCK2220624.1"/>
    <property type="molecule type" value="Genomic_DNA"/>
</dbReference>
<sequence length="323" mass="33477">MNPRVTAAAWGLLVTAVQIGLPLAVRGRLPEPMATHWGVGNRPDGSMPFTRYVLIETLFWVLPWVTALAVAGTGRALEHRQGRIAWWGGLFGLGVFAAGLNVSTVLANLGAAHWTQARLTAPHPLVVVAAACAAGALAAYLGRGEPDVLPAGHREPPLLRLRPGERAVWVGHVTNPWLALITLVAAGGLVVLGALSLVGVAGGQVAAAVLPALVIMLAVGLLTSSASVRAGGDHVVIRLGPLRVPVRRIPLAKIESAWAEDRYPSQVGGWGVRGLPGGATIMLRGGQCLVIAYRSGGRLAISVDDAARGASLVNALIAERVQS</sequence>
<proteinExistence type="predicted"/>
<gene>
    <name evidence="2" type="ORF">MF672_043505</name>
</gene>
<feature type="transmembrane region" description="Helical" evidence="1">
    <location>
        <begin position="204"/>
        <end position="222"/>
    </location>
</feature>
<feature type="transmembrane region" description="Helical" evidence="1">
    <location>
        <begin position="52"/>
        <end position="72"/>
    </location>
</feature>
<dbReference type="Proteomes" id="UP001317259">
    <property type="component" value="Unassembled WGS sequence"/>
</dbReference>
<reference evidence="2 3" key="1">
    <citation type="submission" date="2022-04" db="EMBL/GenBank/DDBJ databases">
        <title>Genome draft of Actinomadura sp. ATCC 31491.</title>
        <authorList>
            <person name="Shi X."/>
            <person name="Du Y."/>
        </authorList>
    </citation>
    <scope>NUCLEOTIDE SEQUENCE [LARGE SCALE GENOMIC DNA]</scope>
    <source>
        <strain evidence="2 3">ATCC 31491</strain>
    </source>
</reference>
<dbReference type="RefSeq" id="WP_242383858.1">
    <property type="nucleotide sequence ID" value="NZ_JAKRKC020000002.1"/>
</dbReference>
<keyword evidence="1" id="KW-1133">Transmembrane helix</keyword>
<keyword evidence="3" id="KW-1185">Reference proteome</keyword>
<name>A0ABT0G7R1_9ACTN</name>
<feature type="transmembrane region" description="Helical" evidence="1">
    <location>
        <begin position="121"/>
        <end position="141"/>
    </location>
</feature>
<evidence type="ECO:0000256" key="1">
    <source>
        <dbReference type="SAM" id="Phobius"/>
    </source>
</evidence>
<comment type="caution">
    <text evidence="2">The sequence shown here is derived from an EMBL/GenBank/DDBJ whole genome shotgun (WGS) entry which is preliminary data.</text>
</comment>
<evidence type="ECO:0000313" key="3">
    <source>
        <dbReference type="Proteomes" id="UP001317259"/>
    </source>
</evidence>